<dbReference type="NCBIfam" id="TIGR03075">
    <property type="entry name" value="PQQ_enz_alc_DH"/>
    <property type="match status" value="1"/>
</dbReference>
<evidence type="ECO:0000256" key="3">
    <source>
        <dbReference type="ARBA" id="ARBA00022723"/>
    </source>
</evidence>
<protein>
    <submittedName>
        <fullName evidence="8">Methanol/ethanol family PQQ-dependent dehydrogenase</fullName>
    </submittedName>
</protein>
<dbReference type="CDD" id="cd10278">
    <property type="entry name" value="PQQ_MDH"/>
    <property type="match status" value="1"/>
</dbReference>
<keyword evidence="6" id="KW-0732">Signal</keyword>
<comment type="similarity">
    <text evidence="2">Belongs to the bacterial PQQ dehydrogenase family.</text>
</comment>
<dbReference type="Pfam" id="PF01011">
    <property type="entry name" value="PQQ"/>
    <property type="match status" value="2"/>
</dbReference>
<accession>A0ABZ1BX23</accession>
<dbReference type="InterPro" id="IPR001479">
    <property type="entry name" value="Quinoprotein_DH_CS"/>
</dbReference>
<evidence type="ECO:0000256" key="2">
    <source>
        <dbReference type="ARBA" id="ARBA00008156"/>
    </source>
</evidence>
<dbReference type="Gene3D" id="2.140.10.10">
    <property type="entry name" value="Quinoprotein alcohol dehydrogenase-like superfamily"/>
    <property type="match status" value="1"/>
</dbReference>
<organism evidence="8 9">
    <name type="scientific">Carboxydichorda subterranea</name>
    <dbReference type="NCBI Taxonomy" id="3109565"/>
    <lineage>
        <taxon>Bacteria</taxon>
        <taxon>Bacillati</taxon>
        <taxon>Bacillota</taxon>
        <taxon>Limnochordia</taxon>
        <taxon>Limnochordales</taxon>
        <taxon>Geochordaceae</taxon>
        <taxon>Carboxydichorda</taxon>
    </lineage>
</organism>
<reference evidence="8 9" key="1">
    <citation type="journal article" date="2024" name="Front. Microbiol.">
        <title>Novel thermophilic genera Geochorda gen. nov. and Carboxydochorda gen. nov. from the deep terrestrial subsurface reveal the ecophysiological diversity in the class Limnochordia.</title>
        <authorList>
            <person name="Karnachuk O.V."/>
            <person name="Lukina A.P."/>
            <person name="Avakyan M.R."/>
            <person name="Kadnikov V.V."/>
            <person name="Begmatov S."/>
            <person name="Beletsky A.V."/>
            <person name="Vlasova K.G."/>
            <person name="Novikov A.A."/>
            <person name="Shcherbakova V.A."/>
            <person name="Mardanov A.V."/>
            <person name="Ravin N.V."/>
        </authorList>
    </citation>
    <scope>NUCLEOTIDE SEQUENCE [LARGE SCALE GENOMIC DNA]</scope>
    <source>
        <strain evidence="8 9">L945</strain>
    </source>
</reference>
<evidence type="ECO:0000256" key="1">
    <source>
        <dbReference type="ARBA" id="ARBA00001931"/>
    </source>
</evidence>
<dbReference type="EMBL" id="CP141615">
    <property type="protein sequence ID" value="WRP17351.1"/>
    <property type="molecule type" value="Genomic_DNA"/>
</dbReference>
<evidence type="ECO:0000256" key="5">
    <source>
        <dbReference type="ARBA" id="ARBA00023002"/>
    </source>
</evidence>
<dbReference type="InterPro" id="IPR017512">
    <property type="entry name" value="PQQ_MeOH/EtOH_DH"/>
</dbReference>
<dbReference type="PROSITE" id="PS00364">
    <property type="entry name" value="BACTERIAL_PQQ_2"/>
    <property type="match status" value="1"/>
</dbReference>
<dbReference type="InterPro" id="IPR011047">
    <property type="entry name" value="Quinoprotein_ADH-like_sf"/>
</dbReference>
<keyword evidence="4" id="KW-0634">PQQ</keyword>
<evidence type="ECO:0000313" key="9">
    <source>
        <dbReference type="Proteomes" id="UP001332192"/>
    </source>
</evidence>
<feature type="chain" id="PRO_5047235627" evidence="6">
    <location>
        <begin position="38"/>
        <end position="611"/>
    </location>
</feature>
<evidence type="ECO:0000259" key="7">
    <source>
        <dbReference type="Pfam" id="PF01011"/>
    </source>
</evidence>
<dbReference type="PANTHER" id="PTHR32303:SF4">
    <property type="entry name" value="QUINOPROTEIN GLUCOSE DEHYDROGENASE"/>
    <property type="match status" value="1"/>
</dbReference>
<name>A0ABZ1BX23_9FIRM</name>
<keyword evidence="5" id="KW-0560">Oxidoreductase</keyword>
<dbReference type="PANTHER" id="PTHR32303">
    <property type="entry name" value="QUINOPROTEIN ALCOHOL DEHYDROGENASE (CYTOCHROME C)"/>
    <property type="match status" value="1"/>
</dbReference>
<dbReference type="SMART" id="SM00564">
    <property type="entry name" value="PQQ"/>
    <property type="match status" value="5"/>
</dbReference>
<dbReference type="InterPro" id="IPR018391">
    <property type="entry name" value="PQQ_b-propeller_rpt"/>
</dbReference>
<feature type="domain" description="Pyrrolo-quinoline quinone repeat" evidence="7">
    <location>
        <begin position="504"/>
        <end position="560"/>
    </location>
</feature>
<keyword evidence="9" id="KW-1185">Reference proteome</keyword>
<dbReference type="Proteomes" id="UP001332192">
    <property type="component" value="Chromosome"/>
</dbReference>
<evidence type="ECO:0000256" key="6">
    <source>
        <dbReference type="SAM" id="SignalP"/>
    </source>
</evidence>
<feature type="domain" description="Pyrrolo-quinoline quinone repeat" evidence="7">
    <location>
        <begin position="55"/>
        <end position="382"/>
    </location>
</feature>
<gene>
    <name evidence="8" type="ORF">U7230_14920</name>
</gene>
<comment type="cofactor">
    <cofactor evidence="1">
        <name>pyrroloquinoline quinone</name>
        <dbReference type="ChEBI" id="CHEBI:58442"/>
    </cofactor>
</comment>
<feature type="signal peptide" evidence="6">
    <location>
        <begin position="1"/>
        <end position="37"/>
    </location>
</feature>
<dbReference type="SUPFAM" id="SSF50998">
    <property type="entry name" value="Quinoprotein alcohol dehydrogenase-like"/>
    <property type="match status" value="1"/>
</dbReference>
<evidence type="ECO:0000256" key="4">
    <source>
        <dbReference type="ARBA" id="ARBA00022891"/>
    </source>
</evidence>
<keyword evidence="3" id="KW-0479">Metal-binding</keyword>
<sequence length="611" mass="66058">MQNRSWWHPSCGLRGRAALVVALLVVWALLASAVALAASGAGGDLVKLQSDDSQWVMPGKNYSVTRYSGLDQINASNVKNLKVAWTFSTGVLRGHEGSPLVVNDTMYFVTPFPNIVYALDLTKPGPAIKWKFVPPTDPRSIGVACCDVVNRGVAYGDGKIFFNTLDAHTYALDAGTGEVVWSVKQGDVSKGETITAAPLVVKDKVISGISGGEFGIRGFITANDIKTGKQVWRAYTTGPDEDVLIGPDFKPFYASLKGKDLGVETWPKDQWKIGGSAVWGWFSYDPELDLLYYSSGNPGTWNPDLRPGDNKWSMTIFARDPDTGHLKWAYQTTPHDQWDYDGVNEHILVDLKINGRTRKVLVHFDRNGFAYTIDRATGEVLVAKPFVHVNWAKGIDLKTGLPIRNPEKSTKQGVNVTNICPSAQGGKDQQPAAYSPRTGLFYSPTNNLCMDYEGTEAAYVAGVPYVGATVKIYPGPGGHRGEFIAWDATTGKKVWSIKEPVGLWGGALVTAGDVVFYGDMAGWFKAVDARTGKVLWKFKTGSGIIGSPMTYKGPDGKQYVAVLSGVGGWAGLTVAGDLSLDDPTGALGAVNAWGDLVRYTNKGGMLYVFSL</sequence>
<proteinExistence type="inferred from homology"/>
<evidence type="ECO:0000313" key="8">
    <source>
        <dbReference type="EMBL" id="WRP17351.1"/>
    </source>
</evidence>
<dbReference type="InterPro" id="IPR002372">
    <property type="entry name" value="PQQ_rpt_dom"/>
</dbReference>